<accession>A0ABP6WX87</accession>
<evidence type="ECO:0008006" key="3">
    <source>
        <dbReference type="Google" id="ProtNLM"/>
    </source>
</evidence>
<dbReference type="InterPro" id="IPR016155">
    <property type="entry name" value="Mopterin_synth/thiamin_S_b"/>
</dbReference>
<reference evidence="2" key="1">
    <citation type="journal article" date="2019" name="Int. J. Syst. Evol. Microbiol.">
        <title>The Global Catalogue of Microorganisms (GCM) 10K type strain sequencing project: providing services to taxonomists for standard genome sequencing and annotation.</title>
        <authorList>
            <consortium name="The Broad Institute Genomics Platform"/>
            <consortium name="The Broad Institute Genome Sequencing Center for Infectious Disease"/>
            <person name="Wu L."/>
            <person name="Ma J."/>
        </authorList>
    </citation>
    <scope>NUCLEOTIDE SEQUENCE [LARGE SCALE GENOMIC DNA]</scope>
    <source>
        <strain evidence="2">JCM 17111</strain>
    </source>
</reference>
<dbReference type="InterPro" id="IPR003749">
    <property type="entry name" value="ThiS/MoaD-like"/>
</dbReference>
<dbReference type="Gene3D" id="3.10.20.30">
    <property type="match status" value="1"/>
</dbReference>
<comment type="caution">
    <text evidence="1">The sequence shown here is derived from an EMBL/GenBank/DDBJ whole genome shotgun (WGS) entry which is preliminary data.</text>
</comment>
<keyword evidence="2" id="KW-1185">Reference proteome</keyword>
<dbReference type="RefSeq" id="WP_345004137.1">
    <property type="nucleotide sequence ID" value="NZ_BAABCY010000015.1"/>
</dbReference>
<dbReference type="InterPro" id="IPR012675">
    <property type="entry name" value="Beta-grasp_dom_sf"/>
</dbReference>
<dbReference type="Proteomes" id="UP001500954">
    <property type="component" value="Unassembled WGS sequence"/>
</dbReference>
<evidence type="ECO:0000313" key="1">
    <source>
        <dbReference type="EMBL" id="GAA3556155.1"/>
    </source>
</evidence>
<evidence type="ECO:0000313" key="2">
    <source>
        <dbReference type="Proteomes" id="UP001500954"/>
    </source>
</evidence>
<name>A0ABP6WX87_9FLAO</name>
<proteinExistence type="predicted"/>
<dbReference type="Pfam" id="PF02597">
    <property type="entry name" value="ThiS"/>
    <property type="match status" value="1"/>
</dbReference>
<dbReference type="SUPFAM" id="SSF54285">
    <property type="entry name" value="MoaD/ThiS"/>
    <property type="match status" value="1"/>
</dbReference>
<protein>
    <recommendedName>
        <fullName evidence="3">MoaD/ThiS family protein</fullName>
    </recommendedName>
</protein>
<dbReference type="EMBL" id="BAABCY010000015">
    <property type="protein sequence ID" value="GAA3556155.1"/>
    <property type="molecule type" value="Genomic_DNA"/>
</dbReference>
<sequence>MTITIKYFGLLTETTQCHEESINFSGDLVSELLETLFSRYPDLRLKNFQVAQNQALVSLNTKLSGNEIALLPPYAGG</sequence>
<gene>
    <name evidence="1" type="ORF">GCM10022395_04420</name>
</gene>
<organism evidence="1 2">
    <name type="scientific">Snuella lapsa</name>
    <dbReference type="NCBI Taxonomy" id="870481"/>
    <lineage>
        <taxon>Bacteria</taxon>
        <taxon>Pseudomonadati</taxon>
        <taxon>Bacteroidota</taxon>
        <taxon>Flavobacteriia</taxon>
        <taxon>Flavobacteriales</taxon>
        <taxon>Flavobacteriaceae</taxon>
        <taxon>Snuella</taxon>
    </lineage>
</organism>
<dbReference type="CDD" id="cd00754">
    <property type="entry name" value="Ubl_MoaD"/>
    <property type="match status" value="1"/>
</dbReference>